<proteinExistence type="inferred from homology"/>
<protein>
    <submittedName>
        <fullName evidence="9 10">Clathrin interactor EPSIN 2-like isoform X1</fullName>
    </submittedName>
</protein>
<dbReference type="InterPro" id="IPR008942">
    <property type="entry name" value="ENTH_VHS"/>
</dbReference>
<dbReference type="FunFam" id="1.25.40.90:FF:000006">
    <property type="entry name" value="Clathrin interactor 1"/>
    <property type="match status" value="1"/>
</dbReference>
<keyword evidence="5" id="KW-0968">Cytoplasmic vesicle</keyword>
<dbReference type="KEGG" id="pda:103708455"/>
<dbReference type="SUPFAM" id="SSF48464">
    <property type="entry name" value="ENTH/VHS domain"/>
    <property type="match status" value="1"/>
</dbReference>
<dbReference type="GO" id="GO:0030276">
    <property type="term" value="F:clathrin binding"/>
    <property type="evidence" value="ECO:0007669"/>
    <property type="project" value="TreeGrafter"/>
</dbReference>
<dbReference type="GO" id="GO:0005543">
    <property type="term" value="F:phospholipid binding"/>
    <property type="evidence" value="ECO:0007669"/>
    <property type="project" value="TreeGrafter"/>
</dbReference>
<dbReference type="SMART" id="SM00273">
    <property type="entry name" value="ENTH"/>
    <property type="match status" value="1"/>
</dbReference>
<dbReference type="PROSITE" id="PS50942">
    <property type="entry name" value="ENTH"/>
    <property type="match status" value="1"/>
</dbReference>
<dbReference type="RefSeq" id="XP_038972337.1">
    <property type="nucleotide sequence ID" value="XM_039116409.1"/>
</dbReference>
<feature type="compositionally biased region" description="Pro residues" evidence="6">
    <location>
        <begin position="922"/>
        <end position="934"/>
    </location>
</feature>
<reference evidence="9 10" key="2">
    <citation type="submission" date="2025-04" db="UniProtKB">
        <authorList>
            <consortium name="RefSeq"/>
        </authorList>
    </citation>
    <scope>IDENTIFICATION</scope>
    <source>
        <tissue evidence="9 10">Young leaves</tissue>
    </source>
</reference>
<dbReference type="RefSeq" id="XP_038972339.1">
    <property type="nucleotide sequence ID" value="XM_039116411.1"/>
</dbReference>
<name>A0A8B8ZE10_PHODC</name>
<gene>
    <name evidence="9 10 11" type="primary">LOC103708455</name>
</gene>
<accession>A0A8B8ZE10</accession>
<comment type="similarity">
    <text evidence="3">Belongs to the epsin family.</text>
</comment>
<reference evidence="8" key="1">
    <citation type="journal article" date="2019" name="Nat. Commun.">
        <title>Genome-wide association mapping of date palm fruit traits.</title>
        <authorList>
            <person name="Hazzouri K.M."/>
            <person name="Gros-Balthazard M."/>
            <person name="Flowers J.M."/>
            <person name="Copetti D."/>
            <person name="Lemansour A."/>
            <person name="Lebrun M."/>
            <person name="Masmoudi K."/>
            <person name="Ferrand S."/>
            <person name="Dhar M.I."/>
            <person name="Fresquez Z.A."/>
            <person name="Rosas U."/>
            <person name="Zhang J."/>
            <person name="Talag J."/>
            <person name="Lee S."/>
            <person name="Kudrna D."/>
            <person name="Powell R.F."/>
            <person name="Leitch I.J."/>
            <person name="Krueger R.R."/>
            <person name="Wing R.A."/>
            <person name="Amiri K.M.A."/>
            <person name="Purugganan M.D."/>
        </authorList>
    </citation>
    <scope>NUCLEOTIDE SEQUENCE [LARGE SCALE GENOMIC DNA]</scope>
    <source>
        <strain evidence="8">cv. Khalas</strain>
    </source>
</reference>
<dbReference type="PANTHER" id="PTHR12276:SF91">
    <property type="entry name" value="CLATHRIN INTERACTOR EPSIN 2-RELATED"/>
    <property type="match status" value="1"/>
</dbReference>
<feature type="region of interest" description="Disordered" evidence="6">
    <location>
        <begin position="454"/>
        <end position="485"/>
    </location>
</feature>
<dbReference type="GO" id="GO:0005768">
    <property type="term" value="C:endosome"/>
    <property type="evidence" value="ECO:0007669"/>
    <property type="project" value="TreeGrafter"/>
</dbReference>
<dbReference type="OrthoDB" id="4033880at2759"/>
<keyword evidence="8" id="KW-1185">Reference proteome</keyword>
<dbReference type="GO" id="GO:0005886">
    <property type="term" value="C:plasma membrane"/>
    <property type="evidence" value="ECO:0007669"/>
    <property type="project" value="TreeGrafter"/>
</dbReference>
<feature type="compositionally biased region" description="Polar residues" evidence="6">
    <location>
        <begin position="330"/>
        <end position="349"/>
    </location>
</feature>
<feature type="domain" description="ENTH" evidence="7">
    <location>
        <begin position="18"/>
        <end position="150"/>
    </location>
</feature>
<feature type="region of interest" description="Disordered" evidence="6">
    <location>
        <begin position="152"/>
        <end position="283"/>
    </location>
</feature>
<dbReference type="GO" id="GO:0030125">
    <property type="term" value="C:clathrin vesicle coat"/>
    <property type="evidence" value="ECO:0007669"/>
    <property type="project" value="TreeGrafter"/>
</dbReference>
<dbReference type="GO" id="GO:0005794">
    <property type="term" value="C:Golgi apparatus"/>
    <property type="evidence" value="ECO:0007669"/>
    <property type="project" value="UniProtKB-SubCell"/>
</dbReference>
<evidence type="ECO:0000313" key="8">
    <source>
        <dbReference type="Proteomes" id="UP000228380"/>
    </source>
</evidence>
<feature type="region of interest" description="Disordered" evidence="6">
    <location>
        <begin position="915"/>
        <end position="935"/>
    </location>
</feature>
<evidence type="ECO:0000259" key="7">
    <source>
        <dbReference type="PROSITE" id="PS50942"/>
    </source>
</evidence>
<evidence type="ECO:0000256" key="6">
    <source>
        <dbReference type="SAM" id="MobiDB-lite"/>
    </source>
</evidence>
<dbReference type="AlphaFoldDB" id="A0A8B8ZE10"/>
<evidence type="ECO:0000313" key="11">
    <source>
        <dbReference type="RefSeq" id="XP_038972340.1"/>
    </source>
</evidence>
<dbReference type="RefSeq" id="XP_038972340.1">
    <property type="nucleotide sequence ID" value="XM_039116412.1"/>
</dbReference>
<dbReference type="Pfam" id="PF01417">
    <property type="entry name" value="ENTH"/>
    <property type="match status" value="1"/>
</dbReference>
<dbReference type="CDD" id="cd03571">
    <property type="entry name" value="ENTH"/>
    <property type="match status" value="1"/>
</dbReference>
<sequence>MKKAFDQTFRDLKREVNKKVLKVPGIERKVLDATSNEAWGPHGSHLADIAQATRNYHEFQMIMVVIWKRINDTGKNWRHVYKALTVLEYLVAHGSERVIDEIREHAYQISTLSDFQYIDSSGRDQGSNVRRKSQSLVALVNSKERIQEVREKAAANKEKYRGGRTYRPDSHGHDDRFDDNHFEGRYRNRDEDRNGYERERDSGYDRYGRGGDSSSQDGDRYSRDFGERYRTDAYGDESYRGRGSDSYRFRSRSRSVDVDTDRSVDDDDRYSYRSGDTRADDHFQHERQLECKLSEEIVSAPPSYEEATRDAQNYVQDERDGGTLKAPIDDTSSLAAPKATSSKDASQSRDPAVTGGSVAAEDNIVDAFDEFDLRASVAAAPLAASSQELDIFGSLSAPDCANSMPLATLPSGITSSEADTPINSGFGTNLVVPSTSSATVNQPVEDPFGDSPFKATQEDFPAQPQGFTPAPSFQPLGSAGGTETQQPIAPTLEAFSNFNFGDTLDGITYAPTAANSQHSSAGPTFLAAEFPNAQENSDILADILPPTGLAAQIPSQAVQHTATTATASAQMNFLPQSGGAVLPQMSFAAKIPTQAGQPAAPTTIDGAQMDFIPCPWLSTPEAAPVSSQAACFAAPASMQAAEPTAPTTRGAQMNFLPYSKLSTPQAVAISSQTAHFAAPTSMQTPQPTGPITTHGAQMSFHPYSELSTPQSAPAISQTAHFADPAITQTAQPAASSDILPFQSVASAPVASQAASTPLALPPVKAQPSKFQPKSAVWADTLSRGLIDLNISGPKVNPLADIGIDFETMNRREKRKEMKSSATPATSTITMGQAMGAGSGIGRAGAGGLAPPPNPTINPGLGMAMGMGVGGGTGMGMGVGMSMGGYGWGMNQLPVGMGMGMNMGMGMGVNMGMGQGAHARPPTGLPPGPGMPPAPGLSGIGYNPMMGMDNYGSQQPYGGGYG</sequence>
<comment type="subcellular location">
    <subcellularLocation>
        <location evidence="1">Cytoplasmic vesicle</location>
        <location evidence="1">Clathrin-coated vesicle</location>
    </subcellularLocation>
    <subcellularLocation>
        <location evidence="2">Golgi apparatus</location>
    </subcellularLocation>
</comment>
<evidence type="ECO:0000313" key="9">
    <source>
        <dbReference type="RefSeq" id="XP_038972337.1"/>
    </source>
</evidence>
<organism evidence="8 11">
    <name type="scientific">Phoenix dactylifera</name>
    <name type="common">Date palm</name>
    <dbReference type="NCBI Taxonomy" id="42345"/>
    <lineage>
        <taxon>Eukaryota</taxon>
        <taxon>Viridiplantae</taxon>
        <taxon>Streptophyta</taxon>
        <taxon>Embryophyta</taxon>
        <taxon>Tracheophyta</taxon>
        <taxon>Spermatophyta</taxon>
        <taxon>Magnoliopsida</taxon>
        <taxon>Liliopsida</taxon>
        <taxon>Arecaceae</taxon>
        <taxon>Coryphoideae</taxon>
        <taxon>Phoeniceae</taxon>
        <taxon>Phoenix</taxon>
    </lineage>
</organism>
<dbReference type="Proteomes" id="UP000228380">
    <property type="component" value="Chromosome 2"/>
</dbReference>
<dbReference type="Gene3D" id="1.25.40.90">
    <property type="match status" value="1"/>
</dbReference>
<dbReference type="GeneID" id="103708455"/>
<evidence type="ECO:0000256" key="4">
    <source>
        <dbReference type="ARBA" id="ARBA00023034"/>
    </source>
</evidence>
<dbReference type="PANTHER" id="PTHR12276">
    <property type="entry name" value="EPSIN/ENT-RELATED"/>
    <property type="match status" value="1"/>
</dbReference>
<evidence type="ECO:0000256" key="2">
    <source>
        <dbReference type="ARBA" id="ARBA00004555"/>
    </source>
</evidence>
<feature type="compositionally biased region" description="Basic and acidic residues" evidence="6">
    <location>
        <begin position="152"/>
        <end position="209"/>
    </location>
</feature>
<keyword evidence="4" id="KW-0333">Golgi apparatus</keyword>
<evidence type="ECO:0000256" key="3">
    <source>
        <dbReference type="ARBA" id="ARBA00010130"/>
    </source>
</evidence>
<feature type="compositionally biased region" description="Basic and acidic residues" evidence="6">
    <location>
        <begin position="217"/>
        <end position="283"/>
    </location>
</feature>
<dbReference type="GO" id="GO:0006897">
    <property type="term" value="P:endocytosis"/>
    <property type="evidence" value="ECO:0007669"/>
    <property type="project" value="TreeGrafter"/>
</dbReference>
<evidence type="ECO:0000256" key="5">
    <source>
        <dbReference type="ARBA" id="ARBA00023329"/>
    </source>
</evidence>
<evidence type="ECO:0000313" key="10">
    <source>
        <dbReference type="RefSeq" id="XP_038972339.1"/>
    </source>
</evidence>
<feature type="region of interest" description="Disordered" evidence="6">
    <location>
        <begin position="318"/>
        <end position="357"/>
    </location>
</feature>
<evidence type="ECO:0000256" key="1">
    <source>
        <dbReference type="ARBA" id="ARBA00004132"/>
    </source>
</evidence>
<dbReference type="InterPro" id="IPR013809">
    <property type="entry name" value="ENTH"/>
</dbReference>